<comment type="caution">
    <text evidence="1">The sequence shown here is derived from an EMBL/GenBank/DDBJ whole genome shotgun (WGS) entry which is preliminary data.</text>
</comment>
<proteinExistence type="predicted"/>
<dbReference type="HOGENOM" id="CLU_1957225_0_0_4"/>
<evidence type="ECO:0000313" key="1">
    <source>
        <dbReference type="EMBL" id="EGF08652.1"/>
    </source>
</evidence>
<evidence type="ECO:0000313" key="2">
    <source>
        <dbReference type="Proteomes" id="UP000004105"/>
    </source>
</evidence>
<reference evidence="1 2" key="1">
    <citation type="submission" date="2011-02" db="EMBL/GenBank/DDBJ databases">
        <authorList>
            <person name="Muzny D."/>
            <person name="Qin X."/>
            <person name="Deng J."/>
            <person name="Jiang H."/>
            <person name="Liu Y."/>
            <person name="Qu J."/>
            <person name="Song X.-Z."/>
            <person name="Zhang L."/>
            <person name="Thornton R."/>
            <person name="Coyle M."/>
            <person name="Francisco L."/>
            <person name="Jackson L."/>
            <person name="Javaid M."/>
            <person name="Korchina V."/>
            <person name="Kovar C."/>
            <person name="Mata R."/>
            <person name="Mathew T."/>
            <person name="Ngo R."/>
            <person name="Nguyen L."/>
            <person name="Nguyen N."/>
            <person name="Okwuonu G."/>
            <person name="Ongeri F."/>
            <person name="Pham C."/>
            <person name="Simmons D."/>
            <person name="Wilczek-Boney K."/>
            <person name="Hale W."/>
            <person name="Jakkamsetti A."/>
            <person name="Pham P."/>
            <person name="Ruth R."/>
            <person name="San Lucas F."/>
            <person name="Warren J."/>
            <person name="Zhang J."/>
            <person name="Zhao Z."/>
            <person name="Zhou C."/>
            <person name="Zhu D."/>
            <person name="Lee S."/>
            <person name="Bess C."/>
            <person name="Blankenburg K."/>
            <person name="Forbes L."/>
            <person name="Fu Q."/>
            <person name="Gubbala S."/>
            <person name="Hirani K."/>
            <person name="Jayaseelan J.C."/>
            <person name="Lara F."/>
            <person name="Munidasa M."/>
            <person name="Palculict T."/>
            <person name="Patil S."/>
            <person name="Pu L.-L."/>
            <person name="Saada N."/>
            <person name="Tang L."/>
            <person name="Weissenberger G."/>
            <person name="Zhu Y."/>
            <person name="Hemphill L."/>
            <person name="Shang Y."/>
            <person name="Youmans B."/>
            <person name="Ayvaz T."/>
            <person name="Ross M."/>
            <person name="Santibanez J."/>
            <person name="Aqrawi P."/>
            <person name="Gross S."/>
            <person name="Joshi V."/>
            <person name="Fowler G."/>
            <person name="Nazareth L."/>
            <person name="Reid J."/>
            <person name="Worley K."/>
            <person name="Petrosino J."/>
            <person name="Highlander S."/>
            <person name="Gibbs R."/>
        </authorList>
    </citation>
    <scope>NUCLEOTIDE SEQUENCE [LARGE SCALE GENOMIC DNA]</scope>
    <source>
        <strain evidence="1 2">ATCC BAA-1200</strain>
    </source>
</reference>
<dbReference type="AlphaFoldDB" id="F2BFG2"/>
<name>F2BFG2_9NEIS</name>
<sequence>MPSEPSEKPWVGFLNPTIRLGRGCFPLRGNVGYKYPTYGYYTRANGNRPSEKQNLFFRRPVVCRTQYPCAAAAHSEARAIPYRPNSVIPTQAEILAQQGGLEFDPTFADIRAMSGLQLNLPQRPSENP</sequence>
<keyword evidence="2" id="KW-1185">Reference proteome</keyword>
<accession>F2BFG2</accession>
<protein>
    <submittedName>
        <fullName evidence="1">Uncharacterized protein</fullName>
    </submittedName>
</protein>
<organism evidence="1 2">
    <name type="scientific">Neisseria bacilliformis ATCC BAA-1200</name>
    <dbReference type="NCBI Taxonomy" id="888742"/>
    <lineage>
        <taxon>Bacteria</taxon>
        <taxon>Pseudomonadati</taxon>
        <taxon>Pseudomonadota</taxon>
        <taxon>Betaproteobacteria</taxon>
        <taxon>Neisseriales</taxon>
        <taxon>Neisseriaceae</taxon>
        <taxon>Neisseria</taxon>
    </lineage>
</organism>
<gene>
    <name evidence="1" type="ORF">HMPREF9123_2469</name>
</gene>
<dbReference type="EMBL" id="AFAY01000049">
    <property type="protein sequence ID" value="EGF08652.1"/>
    <property type="molecule type" value="Genomic_DNA"/>
</dbReference>
<dbReference type="Proteomes" id="UP000004105">
    <property type="component" value="Unassembled WGS sequence"/>
</dbReference>